<reference evidence="3 5" key="2">
    <citation type="submission" date="2020-02" db="EMBL/GenBank/DDBJ databases">
        <title>The WGS of Modestobacter muralis DSM 100205.</title>
        <authorList>
            <person name="Jiang Z."/>
        </authorList>
    </citation>
    <scope>NUCLEOTIDE SEQUENCE [LARGE SCALE GENOMIC DNA]</scope>
    <source>
        <strain evidence="3 5">DSM 100205</strain>
    </source>
</reference>
<dbReference type="EMBL" id="JAAGWH010000064">
    <property type="protein sequence ID" value="NEK96428.1"/>
    <property type="molecule type" value="Genomic_DNA"/>
</dbReference>
<accession>A0A6P0HBQ1</accession>
<name>A0A6P0HBQ1_9ACTN</name>
<dbReference type="Pfam" id="PF03734">
    <property type="entry name" value="YkuD"/>
    <property type="match status" value="1"/>
</dbReference>
<evidence type="ECO:0000313" key="3">
    <source>
        <dbReference type="EMBL" id="NEN53328.1"/>
    </source>
</evidence>
<dbReference type="EMBL" id="JAAGWB010000067">
    <property type="protein sequence ID" value="NEN53328.1"/>
    <property type="molecule type" value="Genomic_DNA"/>
</dbReference>
<evidence type="ECO:0000259" key="1">
    <source>
        <dbReference type="Pfam" id="PF03734"/>
    </source>
</evidence>
<reference evidence="2 4" key="1">
    <citation type="submission" date="2020-01" db="EMBL/GenBank/DDBJ databases">
        <title>the WGS Modestobacter muralis CPCC 204518.</title>
        <authorList>
            <person name="Jiang Z."/>
        </authorList>
    </citation>
    <scope>NUCLEOTIDE SEQUENCE [LARGE SCALE GENOMIC DNA]</scope>
    <source>
        <strain evidence="2 4">DSM 100205</strain>
    </source>
</reference>
<protein>
    <submittedName>
        <fullName evidence="3">L,D-transpeptidase family protein</fullName>
    </submittedName>
</protein>
<evidence type="ECO:0000313" key="5">
    <source>
        <dbReference type="Proteomes" id="UP000471152"/>
    </source>
</evidence>
<dbReference type="AlphaFoldDB" id="A0A6P0HBQ1"/>
<dbReference type="Proteomes" id="UP000468828">
    <property type="component" value="Unassembled WGS sequence"/>
</dbReference>
<dbReference type="GO" id="GO:0016740">
    <property type="term" value="F:transferase activity"/>
    <property type="evidence" value="ECO:0007669"/>
    <property type="project" value="InterPro"/>
</dbReference>
<feature type="domain" description="L,D-TPase catalytic" evidence="1">
    <location>
        <begin position="44"/>
        <end position="187"/>
    </location>
</feature>
<dbReference type="InterPro" id="IPR005490">
    <property type="entry name" value="LD_TPept_cat_dom"/>
</dbReference>
<evidence type="ECO:0000313" key="4">
    <source>
        <dbReference type="Proteomes" id="UP000468828"/>
    </source>
</evidence>
<keyword evidence="4" id="KW-1185">Reference proteome</keyword>
<evidence type="ECO:0000313" key="2">
    <source>
        <dbReference type="EMBL" id="NEK96428.1"/>
    </source>
</evidence>
<comment type="caution">
    <text evidence="3">The sequence shown here is derived from an EMBL/GenBank/DDBJ whole genome shotgun (WGS) entry which is preliminary data.</text>
</comment>
<dbReference type="Proteomes" id="UP000471152">
    <property type="component" value="Unassembled WGS sequence"/>
</dbReference>
<gene>
    <name evidence="3" type="ORF">G3R41_20700</name>
    <name evidence="2" type="ORF">GCU67_19985</name>
</gene>
<organism evidence="3 5">
    <name type="scientific">Modestobacter muralis</name>
    <dbReference type="NCBI Taxonomy" id="1608614"/>
    <lineage>
        <taxon>Bacteria</taxon>
        <taxon>Bacillati</taxon>
        <taxon>Actinomycetota</taxon>
        <taxon>Actinomycetes</taxon>
        <taxon>Geodermatophilales</taxon>
        <taxon>Geodermatophilaceae</taxon>
        <taxon>Modestobacter</taxon>
    </lineage>
</organism>
<dbReference type="PANTHER" id="PTHR38589:SF1">
    <property type="entry name" value="BLR0621 PROTEIN"/>
    <property type="match status" value="1"/>
</dbReference>
<dbReference type="PANTHER" id="PTHR38589">
    <property type="entry name" value="BLR0621 PROTEIN"/>
    <property type="match status" value="1"/>
</dbReference>
<sequence>MGVVPPGTQVATVVAPSAGSTTATLTAWQRGDRGWTPVVGPVTARVGAGGVGAASESSTRTSAGTFTLTEAFGRAGDPGTAPPYRVVDRDDWWVSDVNSGRYNTHARCAPGTCDFDERAGENLLAAGRVYDNAVVIDYNRRPVTRGAGSAFFLHIVKGAATAGCVAIDQAGLQAVLRWLRPGASPVISIGVG</sequence>
<proteinExistence type="predicted"/>